<accession>A0A1C7MZ31</accession>
<gene>
    <name evidence="1" type="ORF">A0J61_10285</name>
</gene>
<organism evidence="1 2">
    <name type="scientific">Choanephora cucurbitarum</name>
    <dbReference type="NCBI Taxonomy" id="101091"/>
    <lineage>
        <taxon>Eukaryota</taxon>
        <taxon>Fungi</taxon>
        <taxon>Fungi incertae sedis</taxon>
        <taxon>Mucoromycota</taxon>
        <taxon>Mucoromycotina</taxon>
        <taxon>Mucoromycetes</taxon>
        <taxon>Mucorales</taxon>
        <taxon>Mucorineae</taxon>
        <taxon>Choanephoraceae</taxon>
        <taxon>Choanephoroideae</taxon>
        <taxon>Choanephora</taxon>
    </lineage>
</organism>
<dbReference type="EMBL" id="LUGH01001103">
    <property type="protein sequence ID" value="OBZ81666.1"/>
    <property type="molecule type" value="Genomic_DNA"/>
</dbReference>
<dbReference type="Proteomes" id="UP000093000">
    <property type="component" value="Unassembled WGS sequence"/>
</dbReference>
<proteinExistence type="predicted"/>
<reference evidence="1 2" key="1">
    <citation type="submission" date="2016-03" db="EMBL/GenBank/DDBJ databases">
        <title>Choanephora cucurbitarum.</title>
        <authorList>
            <person name="Min B."/>
            <person name="Park H."/>
            <person name="Park J.-H."/>
            <person name="Shin H.-D."/>
            <person name="Choi I.-G."/>
        </authorList>
    </citation>
    <scope>NUCLEOTIDE SEQUENCE [LARGE SCALE GENOMIC DNA]</scope>
    <source>
        <strain evidence="1 2">KUS-F28377</strain>
    </source>
</reference>
<dbReference type="OrthoDB" id="2252305at2759"/>
<protein>
    <submittedName>
        <fullName evidence="1">Uncharacterized protein</fullName>
    </submittedName>
</protein>
<keyword evidence="2" id="KW-1185">Reference proteome</keyword>
<name>A0A1C7MZ31_9FUNG</name>
<comment type="caution">
    <text evidence="1">The sequence shown here is derived from an EMBL/GenBank/DDBJ whole genome shotgun (WGS) entry which is preliminary data.</text>
</comment>
<sequence>MDSPYPTAPVMLATSPSPSLQLTIHQQDNYQSLINSKQETVYYLSPKPQETILYDASMKPLGQTHHQNLTVIFQDHTVQLTPLFEFTFENQTYHWQAQHFSCYHSESKALLAQLKDQSILFYNNNPFRPHQFTESLIALIILSSQTLLNACRHNEKEEHDVASLSSVYHYPGHHSLVNPSTIRWSTPQSFKSIELDPGIWRCWWGYGFWWSWFPCCMPGGCCDRACIHIRGGHQTTLSRQGWQQQNY</sequence>
<dbReference type="AlphaFoldDB" id="A0A1C7MZ31"/>
<evidence type="ECO:0000313" key="1">
    <source>
        <dbReference type="EMBL" id="OBZ81666.1"/>
    </source>
</evidence>
<evidence type="ECO:0000313" key="2">
    <source>
        <dbReference type="Proteomes" id="UP000093000"/>
    </source>
</evidence>
<dbReference type="InParanoid" id="A0A1C7MZ31"/>